<dbReference type="EMBL" id="BLIY01000008">
    <property type="protein sequence ID" value="GFE54019.1"/>
    <property type="molecule type" value="Genomic_DNA"/>
</dbReference>
<dbReference type="InterPro" id="IPR011009">
    <property type="entry name" value="Kinase-like_dom_sf"/>
</dbReference>
<reference evidence="4" key="1">
    <citation type="submission" date="2019-12" db="EMBL/GenBank/DDBJ databases">
        <title>Genome sequence of Babesia ovis.</title>
        <authorList>
            <person name="Yamagishi J."/>
            <person name="Sevinc F."/>
            <person name="Xuan X."/>
        </authorList>
    </citation>
    <scope>NUCLEOTIDE SEQUENCE</scope>
    <source>
        <strain evidence="4">Selcuk</strain>
    </source>
</reference>
<dbReference type="SUPFAM" id="SSF56112">
    <property type="entry name" value="Protein kinase-like (PK-like)"/>
    <property type="match status" value="1"/>
</dbReference>
<dbReference type="Proteomes" id="UP001057455">
    <property type="component" value="Unassembled WGS sequence"/>
</dbReference>
<sequence length="396" mass="45831">MAITRPHASKSQGISFCEIKTICEEVAAKIEQMPSNTVHPGNASCPEFPSENEILSHCVRLAHSQLGIDVTGLDLKGELDSNKFKYLKICSVTGGFTNILYKVTNSKNNKTVAVRIFGRKTERFIDRSHERIIQTHLCIQGFAKHVYARFNGGQVEEWLQGEVLSDEEFYGFKYNHLIAKQLRVLHNIPGQRELYLRLHPEVRKETLVNFESQLWPSVWRFYNLCIENISLLKPIIGDQFNLYDIRGHLERIHIYCDEVNSPVVLCHGDLSKGNIVLNSSNDVLFLDYEYACFMERAFDMAAHFSEFAAYESDSSRIPSSRVQHEFIRHYLGEEATEDEVEYLFKEIQPFLIVPNIYWGLWGLLQCVYSSIHTDFAHYSMNRITRFLDDVKTYAQH</sequence>
<dbReference type="GO" id="GO:0005737">
    <property type="term" value="C:cytoplasm"/>
    <property type="evidence" value="ECO:0007669"/>
    <property type="project" value="TreeGrafter"/>
</dbReference>
<dbReference type="EC" id="2.7.1.82" evidence="3"/>
<evidence type="ECO:0000313" key="5">
    <source>
        <dbReference type="Proteomes" id="UP001057455"/>
    </source>
</evidence>
<gene>
    <name evidence="4" type="ORF">BaOVIS_014230</name>
</gene>
<name>A0A9W5T9J6_BABOV</name>
<protein>
    <recommendedName>
        <fullName evidence="3">ethanolamine kinase</fullName>
        <ecNumber evidence="3">2.7.1.82</ecNumber>
    </recommendedName>
</protein>
<comment type="pathway">
    <text evidence="1">Phospholipid metabolism; phosphatidylethanolamine biosynthesis; phosphatidylethanolamine from ethanolamine: step 1/3.</text>
</comment>
<evidence type="ECO:0000256" key="2">
    <source>
        <dbReference type="ARBA" id="ARBA00038211"/>
    </source>
</evidence>
<organism evidence="4 5">
    <name type="scientific">Babesia ovis</name>
    <dbReference type="NCBI Taxonomy" id="5869"/>
    <lineage>
        <taxon>Eukaryota</taxon>
        <taxon>Sar</taxon>
        <taxon>Alveolata</taxon>
        <taxon>Apicomplexa</taxon>
        <taxon>Aconoidasida</taxon>
        <taxon>Piroplasmida</taxon>
        <taxon>Babesiidae</taxon>
        <taxon>Babesia</taxon>
    </lineage>
</organism>
<dbReference type="PANTHER" id="PTHR22603:SF66">
    <property type="entry name" value="ETHANOLAMINE KINASE"/>
    <property type="match status" value="1"/>
</dbReference>
<evidence type="ECO:0000256" key="3">
    <source>
        <dbReference type="ARBA" id="ARBA00038874"/>
    </source>
</evidence>
<dbReference type="Gene3D" id="3.90.1200.10">
    <property type="match status" value="1"/>
</dbReference>
<proteinExistence type="inferred from homology"/>
<comment type="similarity">
    <text evidence="2">Belongs to the choline/ethanolamine kinase family.</text>
</comment>
<dbReference type="AlphaFoldDB" id="A0A9W5T9J6"/>
<dbReference type="OrthoDB" id="10267235at2759"/>
<dbReference type="Pfam" id="PF01633">
    <property type="entry name" value="Choline_kinase"/>
    <property type="match status" value="1"/>
</dbReference>
<dbReference type="GO" id="GO:0006646">
    <property type="term" value="P:phosphatidylethanolamine biosynthetic process"/>
    <property type="evidence" value="ECO:0007669"/>
    <property type="project" value="TreeGrafter"/>
</dbReference>
<keyword evidence="5" id="KW-1185">Reference proteome</keyword>
<accession>A0A9W5T9J6</accession>
<evidence type="ECO:0000313" key="4">
    <source>
        <dbReference type="EMBL" id="GFE54019.1"/>
    </source>
</evidence>
<dbReference type="PANTHER" id="PTHR22603">
    <property type="entry name" value="CHOLINE/ETHANOALAMINE KINASE"/>
    <property type="match status" value="1"/>
</dbReference>
<dbReference type="CDD" id="cd05157">
    <property type="entry name" value="ETNK_euk"/>
    <property type="match status" value="1"/>
</dbReference>
<comment type="caution">
    <text evidence="4">The sequence shown here is derived from an EMBL/GenBank/DDBJ whole genome shotgun (WGS) entry which is preliminary data.</text>
</comment>
<dbReference type="Gene3D" id="3.30.200.20">
    <property type="entry name" value="Phosphorylase Kinase, domain 1"/>
    <property type="match status" value="1"/>
</dbReference>
<evidence type="ECO:0000256" key="1">
    <source>
        <dbReference type="ARBA" id="ARBA00037883"/>
    </source>
</evidence>
<dbReference type="GO" id="GO:0004305">
    <property type="term" value="F:ethanolamine kinase activity"/>
    <property type="evidence" value="ECO:0007669"/>
    <property type="project" value="UniProtKB-EC"/>
</dbReference>